<feature type="domain" description="Glycosyltransferase 2-like" evidence="8">
    <location>
        <begin position="3"/>
        <end position="152"/>
    </location>
</feature>
<accession>A0A1W1UJI5</accession>
<dbReference type="STRING" id="656914.SAMN00017405_2007"/>
<evidence type="ECO:0000256" key="3">
    <source>
        <dbReference type="ARBA" id="ARBA00022679"/>
    </source>
</evidence>
<evidence type="ECO:0000313" key="10">
    <source>
        <dbReference type="Proteomes" id="UP000192731"/>
    </source>
</evidence>
<dbReference type="GO" id="GO:0016757">
    <property type="term" value="F:glycosyltransferase activity"/>
    <property type="evidence" value="ECO:0007669"/>
    <property type="project" value="UniProtKB-KW"/>
</dbReference>
<organism evidence="9 10">
    <name type="scientific">Desulfonispora thiosulfatigenes DSM 11270</name>
    <dbReference type="NCBI Taxonomy" id="656914"/>
    <lineage>
        <taxon>Bacteria</taxon>
        <taxon>Bacillati</taxon>
        <taxon>Bacillota</taxon>
        <taxon>Clostridia</taxon>
        <taxon>Eubacteriales</taxon>
        <taxon>Peptococcaceae</taxon>
        <taxon>Desulfonispora</taxon>
    </lineage>
</organism>
<keyword evidence="10" id="KW-1185">Reference proteome</keyword>
<proteinExistence type="predicted"/>
<gene>
    <name evidence="9" type="ORF">SAMN00017405_2007</name>
</gene>
<keyword evidence="3 9" id="KW-0808">Transferase</keyword>
<dbReference type="Pfam" id="PF00535">
    <property type="entry name" value="Glycos_transf_2"/>
    <property type="match status" value="1"/>
</dbReference>
<dbReference type="Proteomes" id="UP000192731">
    <property type="component" value="Unassembled WGS sequence"/>
</dbReference>
<evidence type="ECO:0000256" key="4">
    <source>
        <dbReference type="ARBA" id="ARBA00022692"/>
    </source>
</evidence>
<feature type="transmembrane region" description="Helical" evidence="7">
    <location>
        <begin position="224"/>
        <end position="247"/>
    </location>
</feature>
<dbReference type="GO" id="GO:0005886">
    <property type="term" value="C:plasma membrane"/>
    <property type="evidence" value="ECO:0007669"/>
    <property type="project" value="TreeGrafter"/>
</dbReference>
<keyword evidence="6 7" id="KW-0472">Membrane</keyword>
<evidence type="ECO:0000259" key="8">
    <source>
        <dbReference type="Pfam" id="PF00535"/>
    </source>
</evidence>
<evidence type="ECO:0000256" key="2">
    <source>
        <dbReference type="ARBA" id="ARBA00022676"/>
    </source>
</evidence>
<sequence>MLSLVIPSYNEELNICAVAKVITQLLDQHKITYEIIFVDDGSVDQTFKMIETLAKENPKIRGIKFSRNYGKEAAIIAGLKSSKGKCCAVMDGDLQHPPEHLITMYDLWKQGYVIVEGVKTSRGKESWIYSKFSKLYYKIINNFIDMDLSGASDYKLLDRKIVDILIKLPEKDTFFRGLSLYFGFPRTTVEFEVAERASGETKWTLFGLFRYAVNSLSSFTAFPLYLITMVGSFLLLIFFILGIQTLYNYLVRGAVEGFTTVILLLLLIGSTTLISMGIIGHYIAKIYEEVKGRPRYIVEKMLPNQDLSLEGEIENE</sequence>
<dbReference type="Gene3D" id="3.90.550.10">
    <property type="entry name" value="Spore Coat Polysaccharide Biosynthesis Protein SpsA, Chain A"/>
    <property type="match status" value="1"/>
</dbReference>
<reference evidence="9 10" key="1">
    <citation type="submission" date="2017-04" db="EMBL/GenBank/DDBJ databases">
        <authorList>
            <person name="Afonso C.L."/>
            <person name="Miller P.J."/>
            <person name="Scott M.A."/>
            <person name="Spackman E."/>
            <person name="Goraichik I."/>
            <person name="Dimitrov K.M."/>
            <person name="Suarez D.L."/>
            <person name="Swayne D.E."/>
        </authorList>
    </citation>
    <scope>NUCLEOTIDE SEQUENCE [LARGE SCALE GENOMIC DNA]</scope>
    <source>
        <strain evidence="9 10">DSM 11270</strain>
    </source>
</reference>
<dbReference type="EMBL" id="FWWT01000006">
    <property type="protein sequence ID" value="SMB80904.1"/>
    <property type="molecule type" value="Genomic_DNA"/>
</dbReference>
<dbReference type="InterPro" id="IPR050256">
    <property type="entry name" value="Glycosyltransferase_2"/>
</dbReference>
<dbReference type="InterPro" id="IPR029044">
    <property type="entry name" value="Nucleotide-diphossugar_trans"/>
</dbReference>
<evidence type="ECO:0000256" key="6">
    <source>
        <dbReference type="ARBA" id="ARBA00023136"/>
    </source>
</evidence>
<feature type="transmembrane region" description="Helical" evidence="7">
    <location>
        <begin position="259"/>
        <end position="284"/>
    </location>
</feature>
<dbReference type="AlphaFoldDB" id="A0A1W1UJI5"/>
<keyword evidence="2 9" id="KW-0328">Glycosyltransferase</keyword>
<comment type="subcellular location">
    <subcellularLocation>
        <location evidence="1">Membrane</location>
        <topology evidence="1">Multi-pass membrane protein</topology>
    </subcellularLocation>
</comment>
<dbReference type="RefSeq" id="WP_084052043.1">
    <property type="nucleotide sequence ID" value="NZ_FWWT01000006.1"/>
</dbReference>
<evidence type="ECO:0000313" key="9">
    <source>
        <dbReference type="EMBL" id="SMB80904.1"/>
    </source>
</evidence>
<dbReference type="SUPFAM" id="SSF53448">
    <property type="entry name" value="Nucleotide-diphospho-sugar transferases"/>
    <property type="match status" value="1"/>
</dbReference>
<evidence type="ECO:0000256" key="5">
    <source>
        <dbReference type="ARBA" id="ARBA00022989"/>
    </source>
</evidence>
<dbReference type="CDD" id="cd04187">
    <property type="entry name" value="DPM1_like_bac"/>
    <property type="match status" value="1"/>
</dbReference>
<evidence type="ECO:0000256" key="1">
    <source>
        <dbReference type="ARBA" id="ARBA00004141"/>
    </source>
</evidence>
<evidence type="ECO:0000256" key="7">
    <source>
        <dbReference type="SAM" id="Phobius"/>
    </source>
</evidence>
<keyword evidence="5 7" id="KW-1133">Transmembrane helix</keyword>
<dbReference type="InterPro" id="IPR001173">
    <property type="entry name" value="Glyco_trans_2-like"/>
</dbReference>
<keyword evidence="4 7" id="KW-0812">Transmembrane</keyword>
<dbReference type="PANTHER" id="PTHR48090:SF1">
    <property type="entry name" value="PROPHAGE BACTOPRENOL GLUCOSYL TRANSFERASE HOMOLOG"/>
    <property type="match status" value="1"/>
</dbReference>
<dbReference type="OrthoDB" id="9807778at2"/>
<dbReference type="PANTHER" id="PTHR48090">
    <property type="entry name" value="UNDECAPRENYL-PHOSPHATE 4-DEOXY-4-FORMAMIDO-L-ARABINOSE TRANSFERASE-RELATED"/>
    <property type="match status" value="1"/>
</dbReference>
<name>A0A1W1UJI5_DESTI</name>
<protein>
    <submittedName>
        <fullName evidence="9">Dolichol-phosphate mannosyltransferase</fullName>
    </submittedName>
</protein>